<dbReference type="InterPro" id="IPR035892">
    <property type="entry name" value="C2_domain_sf"/>
</dbReference>
<evidence type="ECO:0000256" key="2">
    <source>
        <dbReference type="ARBA" id="ARBA00003992"/>
    </source>
</evidence>
<dbReference type="PROSITE" id="PS50007">
    <property type="entry name" value="PIPLC_X_DOMAIN"/>
    <property type="match status" value="1"/>
</dbReference>
<evidence type="ECO:0000313" key="15">
    <source>
        <dbReference type="EMBL" id="KAJ7415729.1"/>
    </source>
</evidence>
<dbReference type="InterPro" id="IPR001192">
    <property type="entry name" value="PI-PLC_fam"/>
</dbReference>
<dbReference type="SMART" id="SM00148">
    <property type="entry name" value="PLCXc"/>
    <property type="match status" value="1"/>
</dbReference>
<dbReference type="Pfam" id="PF00168">
    <property type="entry name" value="C2"/>
    <property type="match status" value="1"/>
</dbReference>
<evidence type="ECO:0000259" key="13">
    <source>
        <dbReference type="PROSITE" id="PS50004"/>
    </source>
</evidence>
<evidence type="ECO:0000256" key="9">
    <source>
        <dbReference type="ARBA" id="ARBA00023279"/>
    </source>
</evidence>
<reference evidence="15" key="1">
    <citation type="submission" date="2019-10" db="EMBL/GenBank/DDBJ databases">
        <authorList>
            <person name="Soares A.E.R."/>
            <person name="Aleixo A."/>
            <person name="Schneider P."/>
            <person name="Miyaki C.Y."/>
            <person name="Schneider M.P."/>
            <person name="Mello C."/>
            <person name="Vasconcelos A.T.R."/>
        </authorList>
    </citation>
    <scope>NUCLEOTIDE SEQUENCE</scope>
    <source>
        <tissue evidence="15">Muscle</tissue>
    </source>
</reference>
<evidence type="ECO:0000256" key="5">
    <source>
        <dbReference type="ARBA" id="ARBA00022801"/>
    </source>
</evidence>
<keyword evidence="6" id="KW-0106">Calcium</keyword>
<keyword evidence="7 11" id="KW-0443">Lipid metabolism</keyword>
<dbReference type="PROSITE" id="PS50008">
    <property type="entry name" value="PIPLC_Y_DOMAIN"/>
    <property type="match status" value="1"/>
</dbReference>
<dbReference type="SMART" id="SM00149">
    <property type="entry name" value="PLCYc"/>
    <property type="match status" value="1"/>
</dbReference>
<proteinExistence type="predicted"/>
<evidence type="ECO:0000256" key="4">
    <source>
        <dbReference type="ARBA" id="ARBA00022473"/>
    </source>
</evidence>
<evidence type="ECO:0000256" key="6">
    <source>
        <dbReference type="ARBA" id="ARBA00022837"/>
    </source>
</evidence>
<keyword evidence="5 11" id="KW-0378">Hydrolase</keyword>
<keyword evidence="16" id="KW-1185">Reference proteome</keyword>
<dbReference type="SUPFAM" id="SSF51695">
    <property type="entry name" value="PLC-like phosphodiesterases"/>
    <property type="match status" value="1"/>
</dbReference>
<comment type="cofactor">
    <cofactor evidence="1">
        <name>Ca(2+)</name>
        <dbReference type="ChEBI" id="CHEBI:29108"/>
    </cofactor>
</comment>
<dbReference type="InterPro" id="IPR000909">
    <property type="entry name" value="PLipase_C_PInositol-sp_X_dom"/>
</dbReference>
<organism evidence="15 16">
    <name type="scientific">Willisornis vidua</name>
    <name type="common">Xingu scale-backed antbird</name>
    <dbReference type="NCBI Taxonomy" id="1566151"/>
    <lineage>
        <taxon>Eukaryota</taxon>
        <taxon>Metazoa</taxon>
        <taxon>Chordata</taxon>
        <taxon>Craniata</taxon>
        <taxon>Vertebrata</taxon>
        <taxon>Euteleostomi</taxon>
        <taxon>Archelosauria</taxon>
        <taxon>Archosauria</taxon>
        <taxon>Dinosauria</taxon>
        <taxon>Saurischia</taxon>
        <taxon>Theropoda</taxon>
        <taxon>Coelurosauria</taxon>
        <taxon>Aves</taxon>
        <taxon>Neognathae</taxon>
        <taxon>Neoaves</taxon>
        <taxon>Telluraves</taxon>
        <taxon>Australaves</taxon>
        <taxon>Passeriformes</taxon>
        <taxon>Thamnophilidae</taxon>
        <taxon>Willisornis</taxon>
    </lineage>
</organism>
<comment type="function">
    <text evidence="2">The production of the second messenger molecules diacylglycerol (DAG) and inositol 1,4,5-trisphosphate (IP3) is mediated by activated phosphatidylinositol-specific phospholipase C enzymes. In vitro, hydrolyzes PtdIns(4,5)P2 in a Ca(2+)-dependent manner. Triggers intracellular Ca(2+) oscillations in oocytes solely during M phase and is involved in inducing oocyte activation and initiating embryonic development up to the blastocyst stage. Is therefore a strong candidate for the egg-activating soluble sperm factor that is transferred from the sperm into the egg cytoplasm following gamete membrane fusion. May exert an inhibitory effect on phospholipase-C-coupled processes that depend on calcium ions and protein kinase C, including CFTR trafficking and function.</text>
</comment>
<evidence type="ECO:0000256" key="10">
    <source>
        <dbReference type="ARBA" id="ARBA00023674"/>
    </source>
</evidence>
<dbReference type="CDD" id="cd00275">
    <property type="entry name" value="C2_PLC_like"/>
    <property type="match status" value="1"/>
</dbReference>
<dbReference type="PANTHER" id="PTHR10336:SF29">
    <property type="entry name" value="1-PHOSPHATIDYLINOSITOL 4,5-BISPHOSPHATE PHOSPHODIESTERASE ZETA-1"/>
    <property type="match status" value="1"/>
</dbReference>
<feature type="domain" description="C2" evidence="13">
    <location>
        <begin position="356"/>
        <end position="482"/>
    </location>
</feature>
<protein>
    <recommendedName>
        <fullName evidence="11">Phosphoinositide phospholipase C</fullName>
        <ecNumber evidence="11">3.1.4.11</ecNumber>
    </recommendedName>
</protein>
<dbReference type="InterPro" id="IPR001711">
    <property type="entry name" value="PLipase_C_Pinositol-sp_Y"/>
</dbReference>
<dbReference type="EC" id="3.1.4.11" evidence="11"/>
<feature type="region of interest" description="Disordered" evidence="12">
    <location>
        <begin position="185"/>
        <end position="241"/>
    </location>
</feature>
<evidence type="ECO:0000256" key="8">
    <source>
        <dbReference type="ARBA" id="ARBA00023224"/>
    </source>
</evidence>
<gene>
    <name evidence="15" type="primary">PLCZ1</name>
    <name evidence="15" type="ORF">WISP_76431</name>
</gene>
<evidence type="ECO:0000256" key="1">
    <source>
        <dbReference type="ARBA" id="ARBA00001913"/>
    </source>
</evidence>
<dbReference type="InterPro" id="IPR000008">
    <property type="entry name" value="C2_dom"/>
</dbReference>
<dbReference type="EMBL" id="WHWB01033920">
    <property type="protein sequence ID" value="KAJ7415729.1"/>
    <property type="molecule type" value="Genomic_DNA"/>
</dbReference>
<name>A0ABQ9D619_9PASS</name>
<keyword evidence="8" id="KW-0807">Transducer</keyword>
<dbReference type="PROSITE" id="PS50004">
    <property type="entry name" value="C2"/>
    <property type="match status" value="1"/>
</dbReference>
<comment type="catalytic activity">
    <reaction evidence="10">
        <text>a 1,2-diacyl-sn-glycero-3-phospho-(1D-myo-inositol-4,5-bisphosphate) + H2O = 1D-myo-inositol 1,4,5-trisphosphate + a 1,2-diacyl-sn-glycerol + H(+)</text>
        <dbReference type="Rhea" id="RHEA:33179"/>
        <dbReference type="ChEBI" id="CHEBI:15377"/>
        <dbReference type="ChEBI" id="CHEBI:15378"/>
        <dbReference type="ChEBI" id="CHEBI:17815"/>
        <dbReference type="ChEBI" id="CHEBI:58456"/>
        <dbReference type="ChEBI" id="CHEBI:203600"/>
        <dbReference type="EC" id="3.1.4.11"/>
    </reaction>
    <physiologicalReaction direction="left-to-right" evidence="10">
        <dbReference type="Rhea" id="RHEA:33180"/>
    </physiologicalReaction>
</comment>
<dbReference type="PANTHER" id="PTHR10336">
    <property type="entry name" value="PHOSPHOINOSITIDE-SPECIFIC PHOSPHOLIPASE C FAMILY PROTEIN"/>
    <property type="match status" value="1"/>
</dbReference>
<sequence>MSFEGFIRYMNSEECSIFKSEHKTIYQDMDQPLCDYFISSSHNTYLMSDQLMGPSDLWGYISALLKGCRCLEIDCWDGPRNEPIVYHGHTLTSKIQFRSVISVIEKYAFSSSAYPLVLSLENHCSTQQQKVMAQYLKDILGDKLLFSPLGGETEMTKLPSPEALKFKVLVKNKKVGTIEEGMLRTDDAAAAETEDVSESEMSDEESDETIPIYKGRSPSKRRGDQRTATPPPPKKSRAKKGQIAIELSDLVIYTKSSKFVSFDHSLENQKCYENNSIGESKARKLAKHSGFGLACDIEMQLGNFVTSVSWLNLVCNAMTKYVALNFQTQGLPMELQNGKFLDNGGCGYVLKPEFLRDPNTTFTPQNVGGHSKPMSLSIRLISGHQLPPSTKSKTNKADPFVQIEIYGVPEDQGRRKSSVVKSNALSPKWNETFSFNIQVPELAMIRFCVEDELSVVNHEFLGQYTLPVLSLNTGYRNVPLLGKDGAKLEFASLFVHVWYY</sequence>
<dbReference type="Gene3D" id="2.60.40.150">
    <property type="entry name" value="C2 domain"/>
    <property type="match status" value="1"/>
</dbReference>
<evidence type="ECO:0000256" key="3">
    <source>
        <dbReference type="ARBA" id="ARBA00004556"/>
    </source>
</evidence>
<dbReference type="Pfam" id="PF00387">
    <property type="entry name" value="PI-PLC-Y"/>
    <property type="match status" value="1"/>
</dbReference>
<dbReference type="SMART" id="SM00239">
    <property type="entry name" value="C2"/>
    <property type="match status" value="1"/>
</dbReference>
<keyword evidence="9" id="KW-0278">Fertilization</keyword>
<comment type="subcellular location">
    <subcellularLocation>
        <location evidence="3">Cytoplasm</location>
        <location evidence="3">Perinuclear region</location>
    </subcellularLocation>
</comment>
<evidence type="ECO:0000259" key="14">
    <source>
        <dbReference type="PROSITE" id="PS50008"/>
    </source>
</evidence>
<evidence type="ECO:0000256" key="7">
    <source>
        <dbReference type="ARBA" id="ARBA00023098"/>
    </source>
</evidence>
<keyword evidence="11" id="KW-0442">Lipid degradation</keyword>
<comment type="caution">
    <text evidence="15">The sequence shown here is derived from an EMBL/GenBank/DDBJ whole genome shotgun (WGS) entry which is preliminary data.</text>
</comment>
<feature type="compositionally biased region" description="Acidic residues" evidence="12">
    <location>
        <begin position="192"/>
        <end position="208"/>
    </location>
</feature>
<keyword evidence="4" id="KW-0217">Developmental protein</keyword>
<dbReference type="SUPFAM" id="SSF49562">
    <property type="entry name" value="C2 domain (Calcium/lipid-binding domain, CaLB)"/>
    <property type="match status" value="1"/>
</dbReference>
<dbReference type="PRINTS" id="PR00390">
    <property type="entry name" value="PHPHLIPASEC"/>
</dbReference>
<evidence type="ECO:0000256" key="12">
    <source>
        <dbReference type="SAM" id="MobiDB-lite"/>
    </source>
</evidence>
<accession>A0ABQ9D619</accession>
<evidence type="ECO:0000313" key="16">
    <source>
        <dbReference type="Proteomes" id="UP001145742"/>
    </source>
</evidence>
<dbReference type="Proteomes" id="UP001145742">
    <property type="component" value="Unassembled WGS sequence"/>
</dbReference>
<evidence type="ECO:0000256" key="11">
    <source>
        <dbReference type="RuleBase" id="RU361133"/>
    </source>
</evidence>
<feature type="domain" description="PI-PLC Y-box" evidence="14">
    <location>
        <begin position="247"/>
        <end position="356"/>
    </location>
</feature>
<dbReference type="Pfam" id="PF00388">
    <property type="entry name" value="PI-PLC-X"/>
    <property type="match status" value="1"/>
</dbReference>
<dbReference type="InterPro" id="IPR017946">
    <property type="entry name" value="PLC-like_Pdiesterase_TIM-brl"/>
</dbReference>
<dbReference type="Gene3D" id="3.20.20.190">
    <property type="entry name" value="Phosphatidylinositol (PI) phosphodiesterase"/>
    <property type="match status" value="1"/>
</dbReference>